<feature type="compositionally biased region" description="Low complexity" evidence="8">
    <location>
        <begin position="513"/>
        <end position="532"/>
    </location>
</feature>
<dbReference type="SMART" id="SM00220">
    <property type="entry name" value="S_TKc"/>
    <property type="match status" value="1"/>
</dbReference>
<dbReference type="GO" id="GO:0004674">
    <property type="term" value="F:protein serine/threonine kinase activity"/>
    <property type="evidence" value="ECO:0007669"/>
    <property type="project" value="TreeGrafter"/>
</dbReference>
<feature type="region of interest" description="Disordered" evidence="8">
    <location>
        <begin position="485"/>
        <end position="543"/>
    </location>
</feature>
<dbReference type="InterPro" id="IPR050660">
    <property type="entry name" value="NEK_Ser/Thr_kinase"/>
</dbReference>
<dbReference type="GO" id="GO:0005524">
    <property type="term" value="F:ATP binding"/>
    <property type="evidence" value="ECO:0007669"/>
    <property type="project" value="UniProtKB-UniRule"/>
</dbReference>
<evidence type="ECO:0000256" key="3">
    <source>
        <dbReference type="ARBA" id="ARBA00022741"/>
    </source>
</evidence>
<keyword evidence="11" id="KW-1185">Reference proteome</keyword>
<evidence type="ECO:0000256" key="8">
    <source>
        <dbReference type="SAM" id="MobiDB-lite"/>
    </source>
</evidence>
<keyword evidence="5 6" id="KW-0067">ATP-binding</keyword>
<keyword evidence="4 10" id="KW-0418">Kinase</keyword>
<dbReference type="Proteomes" id="UP001174909">
    <property type="component" value="Unassembled WGS sequence"/>
</dbReference>
<comment type="caution">
    <text evidence="10">The sequence shown here is derived from an EMBL/GenBank/DDBJ whole genome shotgun (WGS) entry which is preliminary data.</text>
</comment>
<keyword evidence="3 6" id="KW-0547">Nucleotide-binding</keyword>
<gene>
    <name evidence="10" type="ORF">GBAR_LOCUS7847</name>
</gene>
<dbReference type="InterPro" id="IPR017441">
    <property type="entry name" value="Protein_kinase_ATP_BS"/>
</dbReference>
<dbReference type="Gene3D" id="1.10.510.10">
    <property type="entry name" value="Transferase(Phosphotransferase) domain 1"/>
    <property type="match status" value="1"/>
</dbReference>
<protein>
    <submittedName>
        <fullName evidence="10">Serine/threonine-protein kinase Nek10</fullName>
    </submittedName>
</protein>
<feature type="region of interest" description="Disordered" evidence="8">
    <location>
        <begin position="634"/>
        <end position="659"/>
    </location>
</feature>
<dbReference type="PANTHER" id="PTHR43671:SF92">
    <property type="entry name" value="SERINE_THREONINE-PROTEIN KINASE NEK10"/>
    <property type="match status" value="1"/>
</dbReference>
<proteinExistence type="inferred from homology"/>
<dbReference type="SUPFAM" id="SSF48371">
    <property type="entry name" value="ARM repeat"/>
    <property type="match status" value="1"/>
</dbReference>
<dbReference type="PROSITE" id="PS50011">
    <property type="entry name" value="PROTEIN_KINASE_DOM"/>
    <property type="match status" value="1"/>
</dbReference>
<evidence type="ECO:0000313" key="11">
    <source>
        <dbReference type="Proteomes" id="UP001174909"/>
    </source>
</evidence>
<accession>A0AA35RJE3</accession>
<evidence type="ECO:0000256" key="1">
    <source>
        <dbReference type="ARBA" id="ARBA00010886"/>
    </source>
</evidence>
<comment type="similarity">
    <text evidence="1">Belongs to the protein kinase superfamily. NEK Ser/Thr protein kinase family. NIMA subfamily.</text>
</comment>
<feature type="binding site" evidence="6">
    <location>
        <position position="203"/>
    </location>
    <ligand>
        <name>ATP</name>
        <dbReference type="ChEBI" id="CHEBI:30616"/>
    </ligand>
</feature>
<evidence type="ECO:0000313" key="10">
    <source>
        <dbReference type="EMBL" id="CAI8012229.1"/>
    </source>
</evidence>
<dbReference type="Pfam" id="PF00069">
    <property type="entry name" value="Pkinase"/>
    <property type="match status" value="1"/>
</dbReference>
<feature type="coiled-coil region" evidence="7">
    <location>
        <begin position="448"/>
        <end position="475"/>
    </location>
</feature>
<evidence type="ECO:0000259" key="9">
    <source>
        <dbReference type="PROSITE" id="PS50011"/>
    </source>
</evidence>
<dbReference type="GO" id="GO:1902749">
    <property type="term" value="P:regulation of cell cycle G2/M phase transition"/>
    <property type="evidence" value="ECO:0007669"/>
    <property type="project" value="TreeGrafter"/>
</dbReference>
<keyword evidence="7" id="KW-0175">Coiled coil</keyword>
<dbReference type="Gene3D" id="1.25.10.10">
    <property type="entry name" value="Leucine-rich Repeat Variant"/>
    <property type="match status" value="1"/>
</dbReference>
<dbReference type="InterPro" id="IPR008271">
    <property type="entry name" value="Ser/Thr_kinase_AS"/>
</dbReference>
<dbReference type="PROSITE" id="PS00108">
    <property type="entry name" value="PROTEIN_KINASE_ST"/>
    <property type="match status" value="1"/>
</dbReference>
<reference evidence="10" key="1">
    <citation type="submission" date="2023-03" db="EMBL/GenBank/DDBJ databases">
        <authorList>
            <person name="Steffen K."/>
            <person name="Cardenas P."/>
        </authorList>
    </citation>
    <scope>NUCLEOTIDE SEQUENCE</scope>
</reference>
<feature type="non-terminal residue" evidence="10">
    <location>
        <position position="1"/>
    </location>
</feature>
<name>A0AA35RJE3_GEOBA</name>
<organism evidence="10 11">
    <name type="scientific">Geodia barretti</name>
    <name type="common">Barrett's horny sponge</name>
    <dbReference type="NCBI Taxonomy" id="519541"/>
    <lineage>
        <taxon>Eukaryota</taxon>
        <taxon>Metazoa</taxon>
        <taxon>Porifera</taxon>
        <taxon>Demospongiae</taxon>
        <taxon>Heteroscleromorpha</taxon>
        <taxon>Tetractinellida</taxon>
        <taxon>Astrophorina</taxon>
        <taxon>Geodiidae</taxon>
        <taxon>Geodia</taxon>
    </lineage>
</organism>
<dbReference type="InterPro" id="IPR000719">
    <property type="entry name" value="Prot_kinase_dom"/>
</dbReference>
<dbReference type="PROSITE" id="PS00107">
    <property type="entry name" value="PROTEIN_KINASE_ATP"/>
    <property type="match status" value="1"/>
</dbReference>
<evidence type="ECO:0000256" key="5">
    <source>
        <dbReference type="ARBA" id="ARBA00022840"/>
    </source>
</evidence>
<evidence type="ECO:0000256" key="6">
    <source>
        <dbReference type="PROSITE-ProRule" id="PRU10141"/>
    </source>
</evidence>
<dbReference type="InterPro" id="IPR016024">
    <property type="entry name" value="ARM-type_fold"/>
</dbReference>
<feature type="domain" description="Protein kinase" evidence="9">
    <location>
        <begin position="174"/>
        <end position="445"/>
    </location>
</feature>
<keyword evidence="2" id="KW-0808">Transferase</keyword>
<dbReference type="PANTHER" id="PTHR43671">
    <property type="entry name" value="SERINE/THREONINE-PROTEIN KINASE NEK"/>
    <property type="match status" value="1"/>
</dbReference>
<sequence>VVERLCEDTELREDFRLLGGVPLLLSLLGRDSGRSEDKILALKSVVASAVTQLAVNDTNSAHFTQENGVYLLSKLVLPNREGDSSLVETLQRNSWRALRYLYSSERNRRRFQKVFPPKLFEQFIDIGHYVRDSGAYSPLLQSVNSMSEAELSGLQSAIEETSINRSPIFTVGGYSAHELLGSGAFGNVYKVKKLNSDHFLAMKEIKSSLPLIAGTTATEKSASIGKIMNEVNISREQLHHPNVVLYHKCFQEGGHLYIVMELIEGAPLSDIITSLADKRGRFEEERIWRIFTQLTLALRYLHKEKHVIHRDLKPSNLMVGEKDKLTITDFGLAKQKESEFSVMQSTVGTLSYWCPELVKNEPYTEKADIWAAGCILYQMATLQVPFHTNNILILAKKIAEVNYPPIPEGHYSALLSSIVSRCLTGEARERPDSVELGALLASQLMAMADRLAGVADQLQLRLERERQRTLRHRQRYHHLMSLTTPTNLEATPTPRVGSAGRSSQRGSETFLHHPPIVTSPTSSHSPSSTIVTRTTPSFPHRTLEPHPPPESAGMEWGQNYSPVLFHKEVGGMESRLEWDGDSDNVFPDNQMTSSPGNLTGFHGDAPLEASPLGVKRESPYSSKVARGRSYSAVVPGHAQRHHSGRGHGNVRSQTASCESGRGLPGVGVVFPGSPLRYRTSSSSSLLSLSSRQLREISDPITQLMATLHRLLSLTLSAAPSLQPHSARLLVLDRYQRSLFHSDMSPEQVKGELHRLSTCSAEGVWLLEEGAWSVGPRLLSKAFGEIPGNAGTLNPLANFSSFEPCTLTYDLLAAMIDSLHDERTLRLSHHLT</sequence>
<evidence type="ECO:0000256" key="7">
    <source>
        <dbReference type="SAM" id="Coils"/>
    </source>
</evidence>
<dbReference type="AlphaFoldDB" id="A0AA35RJE3"/>
<dbReference type="InterPro" id="IPR011009">
    <property type="entry name" value="Kinase-like_dom_sf"/>
</dbReference>
<evidence type="ECO:0000256" key="4">
    <source>
        <dbReference type="ARBA" id="ARBA00022777"/>
    </source>
</evidence>
<dbReference type="InterPro" id="IPR011989">
    <property type="entry name" value="ARM-like"/>
</dbReference>
<dbReference type="SUPFAM" id="SSF56112">
    <property type="entry name" value="Protein kinase-like (PK-like)"/>
    <property type="match status" value="1"/>
</dbReference>
<evidence type="ECO:0000256" key="2">
    <source>
        <dbReference type="ARBA" id="ARBA00022679"/>
    </source>
</evidence>
<dbReference type="EMBL" id="CASHTH010001170">
    <property type="protein sequence ID" value="CAI8012229.1"/>
    <property type="molecule type" value="Genomic_DNA"/>
</dbReference>